<reference evidence="6 7" key="1">
    <citation type="submission" date="2022-06" db="EMBL/GenBank/DDBJ databases">
        <title>Paraconexibacter antarcticus.</title>
        <authorList>
            <person name="Kim C.S."/>
        </authorList>
    </citation>
    <scope>NUCLEOTIDE SEQUENCE [LARGE SCALE GENOMIC DNA]</scope>
    <source>
        <strain evidence="6 7">02-257</strain>
    </source>
</reference>
<comment type="catalytic activity">
    <reaction evidence="4">
        <text>a 2-demethylmenaquinol + S-adenosyl-L-methionine = a menaquinol + S-adenosyl-L-homocysteine + H(+)</text>
        <dbReference type="Rhea" id="RHEA:42640"/>
        <dbReference type="Rhea" id="RHEA-COMP:9539"/>
        <dbReference type="Rhea" id="RHEA-COMP:9563"/>
        <dbReference type="ChEBI" id="CHEBI:15378"/>
        <dbReference type="ChEBI" id="CHEBI:18151"/>
        <dbReference type="ChEBI" id="CHEBI:55437"/>
        <dbReference type="ChEBI" id="CHEBI:57856"/>
        <dbReference type="ChEBI" id="CHEBI:59789"/>
        <dbReference type="EC" id="2.1.1.163"/>
    </reaction>
</comment>
<keyword evidence="7" id="KW-1185">Reference proteome</keyword>
<gene>
    <name evidence="6" type="primary">ubiE</name>
    <name evidence="4" type="synonym">menG</name>
    <name evidence="6" type="ORF">NBH00_24990</name>
</gene>
<protein>
    <recommendedName>
        <fullName evidence="4">Demethylmenaquinone methyltransferase</fullName>
        <ecNumber evidence="4">2.1.1.163</ecNumber>
    </recommendedName>
</protein>
<comment type="caution">
    <text evidence="4">Lacks conserved residue(s) required for the propagation of feature annotation.</text>
</comment>
<dbReference type="NCBIfam" id="NF001244">
    <property type="entry name" value="PRK00216.1-5"/>
    <property type="match status" value="1"/>
</dbReference>
<dbReference type="InterPro" id="IPR023576">
    <property type="entry name" value="UbiE/COQ5_MeTrFase_CS"/>
</dbReference>
<comment type="function">
    <text evidence="4">Methyltransferase required for the conversion of demethylmenaquinol (DMKH2) to menaquinol (MKH2).</text>
</comment>
<feature type="binding site" evidence="4">
    <location>
        <position position="103"/>
    </location>
    <ligand>
        <name>S-adenosyl-L-methionine</name>
        <dbReference type="ChEBI" id="CHEBI:59789"/>
    </ligand>
</feature>
<dbReference type="InterPro" id="IPR004033">
    <property type="entry name" value="UbiE/COQ5_MeTrFase"/>
</dbReference>
<dbReference type="PROSITE" id="PS51608">
    <property type="entry name" value="SAM_MT_UBIE"/>
    <property type="match status" value="1"/>
</dbReference>
<dbReference type="NCBIfam" id="TIGR01934">
    <property type="entry name" value="MenG_MenH_UbiE"/>
    <property type="match status" value="1"/>
</dbReference>
<dbReference type="SUPFAM" id="SSF53335">
    <property type="entry name" value="S-adenosyl-L-methionine-dependent methyltransferases"/>
    <property type="match status" value="1"/>
</dbReference>
<dbReference type="GO" id="GO:0008425">
    <property type="term" value="F:2-methoxy-6-polyprenyl-1,4-benzoquinol methyltransferase activity"/>
    <property type="evidence" value="ECO:0007669"/>
    <property type="project" value="UniProtKB-EC"/>
</dbReference>
<dbReference type="Gene3D" id="3.40.50.150">
    <property type="entry name" value="Vaccinia Virus protein VP39"/>
    <property type="match status" value="1"/>
</dbReference>
<dbReference type="GO" id="GO:0032259">
    <property type="term" value="P:methylation"/>
    <property type="evidence" value="ECO:0007669"/>
    <property type="project" value="UniProtKB-KW"/>
</dbReference>
<comment type="similarity">
    <text evidence="4">Belongs to the class I-like SAM-binding methyltransferase superfamily. MenG/UbiE family.</text>
</comment>
<dbReference type="Pfam" id="PF01209">
    <property type="entry name" value="Ubie_methyltran"/>
    <property type="match status" value="1"/>
</dbReference>
<keyword evidence="3 4" id="KW-0949">S-adenosyl-L-methionine</keyword>
<evidence type="ECO:0000256" key="1">
    <source>
        <dbReference type="ARBA" id="ARBA00022603"/>
    </source>
</evidence>
<sequence>MGTGPVAQPGSLGAPQVAGPGGPGSGTLEAGQVRAMFDRIAGFYDLMNSVMTAGLHHKWRRRAVDLAQVGAGDTVLDVATGTGDLAVELASRVGPSGSVIGSDFSEGMLDRARVKAPGITWEWGNALELKYDTDAFDAATVGFGARNFSDLDQGLREMTRVVKPGGHVVVLEITTPTKPPLSTFFRLWFDRIVPLIGKVAGDPEAYEYLPNSVKRFPGPHDLAAKLAGAGLVNVRYVLTAGGIIALHVGEKPSAPAAPGVPAA</sequence>
<dbReference type="EMBL" id="CP098502">
    <property type="protein sequence ID" value="UTI64576.1"/>
    <property type="molecule type" value="Genomic_DNA"/>
</dbReference>
<name>A0ABY5DU92_9ACTN</name>
<comment type="pathway">
    <text evidence="4">Quinol/quinone metabolism; menaquinone biosynthesis; menaquinol from 1,4-dihydroxy-2-naphthoate: step 2/2.</text>
</comment>
<evidence type="ECO:0000313" key="7">
    <source>
        <dbReference type="Proteomes" id="UP001056035"/>
    </source>
</evidence>
<keyword evidence="1 4" id="KW-0489">Methyltransferase</keyword>
<dbReference type="PANTHER" id="PTHR43591:SF24">
    <property type="entry name" value="2-METHOXY-6-POLYPRENYL-1,4-BENZOQUINOL METHYLASE, MITOCHONDRIAL"/>
    <property type="match status" value="1"/>
</dbReference>
<dbReference type="RefSeq" id="WP_254571277.1">
    <property type="nucleotide sequence ID" value="NZ_CP098502.1"/>
</dbReference>
<dbReference type="GO" id="GO:0043770">
    <property type="term" value="F:demethylmenaquinone methyltransferase activity"/>
    <property type="evidence" value="ECO:0007669"/>
    <property type="project" value="UniProtKB-EC"/>
</dbReference>
<feature type="binding site" evidence="4">
    <location>
        <position position="82"/>
    </location>
    <ligand>
        <name>S-adenosyl-L-methionine</name>
        <dbReference type="ChEBI" id="CHEBI:59789"/>
    </ligand>
</feature>
<evidence type="ECO:0000256" key="4">
    <source>
        <dbReference type="HAMAP-Rule" id="MF_01813"/>
    </source>
</evidence>
<dbReference type="CDD" id="cd02440">
    <property type="entry name" value="AdoMet_MTases"/>
    <property type="match status" value="1"/>
</dbReference>
<keyword evidence="2 4" id="KW-0808">Transferase</keyword>
<dbReference type="Proteomes" id="UP001056035">
    <property type="component" value="Chromosome"/>
</dbReference>
<evidence type="ECO:0000256" key="5">
    <source>
        <dbReference type="SAM" id="MobiDB-lite"/>
    </source>
</evidence>
<organism evidence="6 7">
    <name type="scientific">Paraconexibacter antarcticus</name>
    <dbReference type="NCBI Taxonomy" id="2949664"/>
    <lineage>
        <taxon>Bacteria</taxon>
        <taxon>Bacillati</taxon>
        <taxon>Actinomycetota</taxon>
        <taxon>Thermoleophilia</taxon>
        <taxon>Solirubrobacterales</taxon>
        <taxon>Paraconexibacteraceae</taxon>
        <taxon>Paraconexibacter</taxon>
    </lineage>
</organism>
<dbReference type="PANTHER" id="PTHR43591">
    <property type="entry name" value="METHYLTRANSFERASE"/>
    <property type="match status" value="1"/>
</dbReference>
<dbReference type="HAMAP" id="MF_01813">
    <property type="entry name" value="MenG_UbiE_methyltr"/>
    <property type="match status" value="1"/>
</dbReference>
<evidence type="ECO:0000256" key="3">
    <source>
        <dbReference type="ARBA" id="ARBA00022691"/>
    </source>
</evidence>
<dbReference type="PROSITE" id="PS01184">
    <property type="entry name" value="UBIE_2"/>
    <property type="match status" value="1"/>
</dbReference>
<evidence type="ECO:0000256" key="2">
    <source>
        <dbReference type="ARBA" id="ARBA00022679"/>
    </source>
</evidence>
<proteinExistence type="inferred from homology"/>
<feature type="region of interest" description="Disordered" evidence="5">
    <location>
        <begin position="1"/>
        <end position="29"/>
    </location>
</feature>
<dbReference type="InterPro" id="IPR029063">
    <property type="entry name" value="SAM-dependent_MTases_sf"/>
</dbReference>
<keyword evidence="4" id="KW-0474">Menaquinone biosynthesis</keyword>
<feature type="binding site" evidence="4">
    <location>
        <begin position="125"/>
        <end position="126"/>
    </location>
    <ligand>
        <name>S-adenosyl-L-methionine</name>
        <dbReference type="ChEBI" id="CHEBI:59789"/>
    </ligand>
</feature>
<accession>A0ABY5DU92</accession>
<evidence type="ECO:0000313" key="6">
    <source>
        <dbReference type="EMBL" id="UTI64576.1"/>
    </source>
</evidence>
<dbReference type="EC" id="2.1.1.163" evidence="4"/>